<evidence type="ECO:0000313" key="10">
    <source>
        <dbReference type="EMBL" id="TPW27727.1"/>
    </source>
</evidence>
<feature type="signal peptide" evidence="8">
    <location>
        <begin position="1"/>
        <end position="27"/>
    </location>
</feature>
<dbReference type="PANTHER" id="PTHR35333">
    <property type="entry name" value="BETA-LACTAMASE"/>
    <property type="match status" value="1"/>
</dbReference>
<dbReference type="InterPro" id="IPR012338">
    <property type="entry name" value="Beta-lactam/transpept-like"/>
</dbReference>
<evidence type="ECO:0000256" key="2">
    <source>
        <dbReference type="ARBA" id="ARBA00009009"/>
    </source>
</evidence>
<dbReference type="AlphaFoldDB" id="A0A506U760"/>
<sequence>MRPACFVLSRLAPVLIVTCSIVSGASAKTRFDALSDAVAQVERQLGARVGVTLSDTGSDLAWSNRSDERFLMNSTVKVAICGAVLARRDAGKLPLSDTLPVRKADLLSYAPVTKTHVGGRMTIANLCLAALDLSDNTAANILTDRLGGPQAVTRFFRSIGDGVSRSDRHEPELNTFEPGDPRDTTTPSAMAQTLRKLLLGNALSPASRDQLAEWMSHGGVTGDLLRADAPKDWRIYDKSGSGDHNRNIFAVVVPKGRAPWIVTIFISDTDAGFETRNDALKTIGTAAMEVIRE</sequence>
<dbReference type="GO" id="GO:0030655">
    <property type="term" value="P:beta-lactam antibiotic catabolic process"/>
    <property type="evidence" value="ECO:0007669"/>
    <property type="project" value="InterPro"/>
</dbReference>
<accession>A0A506U760</accession>
<name>A0A506U760_9HYPH</name>
<dbReference type="GO" id="GO:0008800">
    <property type="term" value="F:beta-lactamase activity"/>
    <property type="evidence" value="ECO:0007669"/>
    <property type="project" value="UniProtKB-UniRule"/>
</dbReference>
<feature type="domain" description="Beta-lactamase class A catalytic" evidence="9">
    <location>
        <begin position="55"/>
        <end position="265"/>
    </location>
</feature>
<dbReference type="PROSITE" id="PS00146">
    <property type="entry name" value="BETA_LACTAMASE_A"/>
    <property type="match status" value="1"/>
</dbReference>
<evidence type="ECO:0000256" key="1">
    <source>
        <dbReference type="ARBA" id="ARBA00001526"/>
    </source>
</evidence>
<dbReference type="PRINTS" id="PR00118">
    <property type="entry name" value="BLACTAMASEA"/>
</dbReference>
<dbReference type="InterPro" id="IPR023650">
    <property type="entry name" value="Beta-lactam_class-A_AS"/>
</dbReference>
<keyword evidence="4 6" id="KW-0378">Hydrolase</keyword>
<organism evidence="10 11">
    <name type="scientific">Pararhizobium mangrovi</name>
    <dbReference type="NCBI Taxonomy" id="2590452"/>
    <lineage>
        <taxon>Bacteria</taxon>
        <taxon>Pseudomonadati</taxon>
        <taxon>Pseudomonadota</taxon>
        <taxon>Alphaproteobacteria</taxon>
        <taxon>Hyphomicrobiales</taxon>
        <taxon>Rhizobiaceae</taxon>
        <taxon>Rhizobium/Agrobacterium group</taxon>
        <taxon>Pararhizobium</taxon>
    </lineage>
</organism>
<evidence type="ECO:0000256" key="4">
    <source>
        <dbReference type="ARBA" id="ARBA00022801"/>
    </source>
</evidence>
<evidence type="ECO:0000256" key="5">
    <source>
        <dbReference type="ARBA" id="ARBA00023251"/>
    </source>
</evidence>
<feature type="region of interest" description="Disordered" evidence="7">
    <location>
        <begin position="165"/>
        <end position="187"/>
    </location>
</feature>
<dbReference type="RefSeq" id="WP_141167072.1">
    <property type="nucleotide sequence ID" value="NZ_VHLH01000019.1"/>
</dbReference>
<dbReference type="InterPro" id="IPR045155">
    <property type="entry name" value="Beta-lactam_cat"/>
</dbReference>
<evidence type="ECO:0000256" key="6">
    <source>
        <dbReference type="RuleBase" id="RU361140"/>
    </source>
</evidence>
<evidence type="ECO:0000256" key="8">
    <source>
        <dbReference type="SAM" id="SignalP"/>
    </source>
</evidence>
<dbReference type="SUPFAM" id="SSF56601">
    <property type="entry name" value="beta-lactamase/transpeptidase-like"/>
    <property type="match status" value="1"/>
</dbReference>
<reference evidence="10 11" key="1">
    <citation type="submission" date="2019-06" db="EMBL/GenBank/DDBJ databases">
        <authorList>
            <person name="Li M."/>
        </authorList>
    </citation>
    <scope>NUCLEOTIDE SEQUENCE [LARGE SCALE GENOMIC DNA]</scope>
    <source>
        <strain evidence="10 11">BGMRC6574</strain>
    </source>
</reference>
<dbReference type="Gene3D" id="3.40.710.10">
    <property type="entry name" value="DD-peptidase/beta-lactamase superfamily"/>
    <property type="match status" value="1"/>
</dbReference>
<keyword evidence="11" id="KW-1185">Reference proteome</keyword>
<gene>
    <name evidence="10" type="primary">bla</name>
    <name evidence="10" type="ORF">FJU11_10840</name>
</gene>
<keyword evidence="5 6" id="KW-0046">Antibiotic resistance</keyword>
<dbReference type="OrthoDB" id="9784149at2"/>
<protein>
    <recommendedName>
        <fullName evidence="3 6">Beta-lactamase</fullName>
        <ecNumber evidence="3 6">3.5.2.6</ecNumber>
    </recommendedName>
</protein>
<evidence type="ECO:0000259" key="9">
    <source>
        <dbReference type="Pfam" id="PF13354"/>
    </source>
</evidence>
<keyword evidence="8" id="KW-0732">Signal</keyword>
<feature type="chain" id="PRO_5021232363" description="Beta-lactamase" evidence="8">
    <location>
        <begin position="28"/>
        <end position="293"/>
    </location>
</feature>
<dbReference type="Proteomes" id="UP000320314">
    <property type="component" value="Unassembled WGS sequence"/>
</dbReference>
<comment type="catalytic activity">
    <reaction evidence="1 6">
        <text>a beta-lactam + H2O = a substituted beta-amino acid</text>
        <dbReference type="Rhea" id="RHEA:20401"/>
        <dbReference type="ChEBI" id="CHEBI:15377"/>
        <dbReference type="ChEBI" id="CHEBI:35627"/>
        <dbReference type="ChEBI" id="CHEBI:140347"/>
        <dbReference type="EC" id="3.5.2.6"/>
    </reaction>
</comment>
<dbReference type="EMBL" id="VHLH01000019">
    <property type="protein sequence ID" value="TPW27727.1"/>
    <property type="molecule type" value="Genomic_DNA"/>
</dbReference>
<proteinExistence type="inferred from homology"/>
<evidence type="ECO:0000256" key="3">
    <source>
        <dbReference type="ARBA" id="ARBA00012865"/>
    </source>
</evidence>
<evidence type="ECO:0000313" key="11">
    <source>
        <dbReference type="Proteomes" id="UP000320314"/>
    </source>
</evidence>
<evidence type="ECO:0000256" key="7">
    <source>
        <dbReference type="SAM" id="MobiDB-lite"/>
    </source>
</evidence>
<comment type="caution">
    <text evidence="10">The sequence shown here is derived from an EMBL/GenBank/DDBJ whole genome shotgun (WGS) entry which is preliminary data.</text>
</comment>
<dbReference type="GO" id="GO:0046677">
    <property type="term" value="P:response to antibiotic"/>
    <property type="evidence" value="ECO:0007669"/>
    <property type="project" value="UniProtKB-UniRule"/>
</dbReference>
<dbReference type="NCBIfam" id="NF033103">
    <property type="entry name" value="bla_class_A"/>
    <property type="match status" value="1"/>
</dbReference>
<comment type="similarity">
    <text evidence="2 6">Belongs to the class-A beta-lactamase family.</text>
</comment>
<dbReference type="Pfam" id="PF13354">
    <property type="entry name" value="Beta-lactamase2"/>
    <property type="match status" value="1"/>
</dbReference>
<dbReference type="EC" id="3.5.2.6" evidence="3 6"/>
<dbReference type="InterPro" id="IPR000871">
    <property type="entry name" value="Beta-lactam_class-A"/>
</dbReference>
<dbReference type="PANTHER" id="PTHR35333:SF3">
    <property type="entry name" value="BETA-LACTAMASE-TYPE TRANSPEPTIDASE FOLD CONTAINING PROTEIN"/>
    <property type="match status" value="1"/>
</dbReference>